<evidence type="ECO:0000256" key="3">
    <source>
        <dbReference type="ARBA" id="ARBA00022598"/>
    </source>
</evidence>
<keyword evidence="3 13" id="KW-0436">Ligase</keyword>
<comment type="catalytic activity">
    <reaction evidence="9 10">
        <text>tRNA(Lys) + L-lysine + ATP = L-lysyl-tRNA(Lys) + AMP + diphosphate</text>
        <dbReference type="Rhea" id="RHEA:20792"/>
        <dbReference type="Rhea" id="RHEA-COMP:9696"/>
        <dbReference type="Rhea" id="RHEA-COMP:9697"/>
        <dbReference type="ChEBI" id="CHEBI:30616"/>
        <dbReference type="ChEBI" id="CHEBI:32551"/>
        <dbReference type="ChEBI" id="CHEBI:33019"/>
        <dbReference type="ChEBI" id="CHEBI:78442"/>
        <dbReference type="ChEBI" id="CHEBI:78529"/>
        <dbReference type="ChEBI" id="CHEBI:456215"/>
        <dbReference type="EC" id="6.1.1.6"/>
    </reaction>
</comment>
<dbReference type="PANTHER" id="PTHR42918:SF9">
    <property type="entry name" value="LYSINE--TRNA LIGASE"/>
    <property type="match status" value="1"/>
</dbReference>
<dbReference type="PANTHER" id="PTHR42918">
    <property type="entry name" value="LYSYL-TRNA SYNTHETASE"/>
    <property type="match status" value="1"/>
</dbReference>
<dbReference type="InterPro" id="IPR034762">
    <property type="entry name" value="Lys-tRNA-ligase_II_bac/euk"/>
</dbReference>
<evidence type="ECO:0000313" key="14">
    <source>
        <dbReference type="Proteomes" id="UP001281761"/>
    </source>
</evidence>
<dbReference type="NCBIfam" id="TIGR00499">
    <property type="entry name" value="lysS_bact"/>
    <property type="match status" value="1"/>
</dbReference>
<dbReference type="InterPro" id="IPR045864">
    <property type="entry name" value="aa-tRNA-synth_II/BPL/LPL"/>
</dbReference>
<organism evidence="13 14">
    <name type="scientific">Blattamonas nauphoetae</name>
    <dbReference type="NCBI Taxonomy" id="2049346"/>
    <lineage>
        <taxon>Eukaryota</taxon>
        <taxon>Metamonada</taxon>
        <taxon>Preaxostyla</taxon>
        <taxon>Oxymonadida</taxon>
        <taxon>Blattamonas</taxon>
    </lineage>
</organism>
<evidence type="ECO:0000256" key="11">
    <source>
        <dbReference type="SAM" id="MobiDB-lite"/>
    </source>
</evidence>
<evidence type="ECO:0000256" key="4">
    <source>
        <dbReference type="ARBA" id="ARBA00022741"/>
    </source>
</evidence>
<evidence type="ECO:0000256" key="8">
    <source>
        <dbReference type="ARBA" id="ARBA00030563"/>
    </source>
</evidence>
<dbReference type="SUPFAM" id="SSF55681">
    <property type="entry name" value="Class II aaRS and biotin synthetases"/>
    <property type="match status" value="1"/>
</dbReference>
<dbReference type="Proteomes" id="UP001281761">
    <property type="component" value="Unassembled WGS sequence"/>
</dbReference>
<reference evidence="13 14" key="1">
    <citation type="journal article" date="2022" name="bioRxiv">
        <title>Genomics of Preaxostyla Flagellates Illuminates Evolutionary Transitions and the Path Towards Mitochondrial Loss.</title>
        <authorList>
            <person name="Novak L.V.F."/>
            <person name="Treitli S.C."/>
            <person name="Pyrih J."/>
            <person name="Halakuc P."/>
            <person name="Pipaliya S.V."/>
            <person name="Vacek V."/>
            <person name="Brzon O."/>
            <person name="Soukal P."/>
            <person name="Eme L."/>
            <person name="Dacks J.B."/>
            <person name="Karnkowska A."/>
            <person name="Elias M."/>
            <person name="Hampl V."/>
        </authorList>
    </citation>
    <scope>NUCLEOTIDE SEQUENCE [LARGE SCALE GENOMIC DNA]</scope>
    <source>
        <strain evidence="13">NAU3</strain>
        <tissue evidence="13">Gut</tissue>
    </source>
</reference>
<dbReference type="InterPro" id="IPR012340">
    <property type="entry name" value="NA-bd_OB-fold"/>
</dbReference>
<dbReference type="CDD" id="cd04322">
    <property type="entry name" value="LysRS_N"/>
    <property type="match status" value="1"/>
</dbReference>
<dbReference type="InterPro" id="IPR002313">
    <property type="entry name" value="Lys-tRNA-ligase_II"/>
</dbReference>
<keyword evidence="7" id="KW-0030">Aminoacyl-tRNA synthetase</keyword>
<feature type="region of interest" description="Disordered" evidence="11">
    <location>
        <begin position="1"/>
        <end position="66"/>
    </location>
</feature>
<dbReference type="CDD" id="cd00775">
    <property type="entry name" value="LysRS_core"/>
    <property type="match status" value="1"/>
</dbReference>
<dbReference type="InterPro" id="IPR006195">
    <property type="entry name" value="aa-tRNA-synth_II"/>
</dbReference>
<evidence type="ECO:0000256" key="10">
    <source>
        <dbReference type="RuleBase" id="RU003748"/>
    </source>
</evidence>
<keyword evidence="4" id="KW-0547">Nucleotide-binding</keyword>
<feature type="compositionally biased region" description="Basic and acidic residues" evidence="11">
    <location>
        <begin position="27"/>
        <end position="50"/>
    </location>
</feature>
<evidence type="ECO:0000256" key="7">
    <source>
        <dbReference type="ARBA" id="ARBA00023146"/>
    </source>
</evidence>
<feature type="domain" description="Aminoacyl-transfer RNA synthetases class-II family profile" evidence="12">
    <location>
        <begin position="238"/>
        <end position="565"/>
    </location>
</feature>
<comment type="similarity">
    <text evidence="1">Belongs to the class-II aminoacyl-tRNA synthetase family.</text>
</comment>
<dbReference type="GO" id="GO:0004824">
    <property type="term" value="F:lysine-tRNA ligase activity"/>
    <property type="evidence" value="ECO:0007669"/>
    <property type="project" value="UniProtKB-EC"/>
</dbReference>
<evidence type="ECO:0000259" key="12">
    <source>
        <dbReference type="PROSITE" id="PS50862"/>
    </source>
</evidence>
<evidence type="ECO:0000256" key="5">
    <source>
        <dbReference type="ARBA" id="ARBA00022840"/>
    </source>
</evidence>
<evidence type="ECO:0000256" key="6">
    <source>
        <dbReference type="ARBA" id="ARBA00022917"/>
    </source>
</evidence>
<proteinExistence type="inferred from homology"/>
<accession>A0ABQ9YKN3</accession>
<evidence type="ECO:0000256" key="1">
    <source>
        <dbReference type="ARBA" id="ARBA00008226"/>
    </source>
</evidence>
<keyword evidence="5" id="KW-0067">ATP-binding</keyword>
<dbReference type="EC" id="6.1.1.6" evidence="2 10"/>
<evidence type="ECO:0000313" key="13">
    <source>
        <dbReference type="EMBL" id="KAK2964316.1"/>
    </source>
</evidence>
<dbReference type="Pfam" id="PF01336">
    <property type="entry name" value="tRNA_anti-codon"/>
    <property type="match status" value="1"/>
</dbReference>
<keyword evidence="6" id="KW-0648">Protein biosynthesis</keyword>
<keyword evidence="14" id="KW-1185">Reference proteome</keyword>
<dbReference type="SUPFAM" id="SSF50249">
    <property type="entry name" value="Nucleic acid-binding proteins"/>
    <property type="match status" value="1"/>
</dbReference>
<dbReference type="PRINTS" id="PR00982">
    <property type="entry name" value="TRNASYNTHLYS"/>
</dbReference>
<dbReference type="HAMAP" id="MF_00252">
    <property type="entry name" value="Lys_tRNA_synth_class2"/>
    <property type="match status" value="1"/>
</dbReference>
<protein>
    <recommendedName>
        <fullName evidence="2 10">Lysine--tRNA ligase</fullName>
        <ecNumber evidence="2 10">6.1.1.6</ecNumber>
    </recommendedName>
    <alternativeName>
        <fullName evidence="8 10">Lysyl-tRNA synthetase</fullName>
    </alternativeName>
</protein>
<name>A0ABQ9YKN3_9EUKA</name>
<dbReference type="InterPro" id="IPR018149">
    <property type="entry name" value="Lys-tRNA-synth_II_C"/>
</dbReference>
<comment type="caution">
    <text evidence="13">The sequence shown here is derived from an EMBL/GenBank/DDBJ whole genome shotgun (WGS) entry which is preliminary data.</text>
</comment>
<dbReference type="EMBL" id="JARBJD010000003">
    <property type="protein sequence ID" value="KAK2964316.1"/>
    <property type="molecule type" value="Genomic_DNA"/>
</dbReference>
<dbReference type="Gene3D" id="3.30.930.10">
    <property type="entry name" value="Bira Bifunctional Protein, Domain 2"/>
    <property type="match status" value="1"/>
</dbReference>
<sequence length="579" mass="66508">MSEPEQTPILDENGQPMSKNALKKKQKAEEAAKKKAEKEAAKKEKMDSQPKPEGVVASEPADDTDPRLYFENRTKVIYPEGCDERNPNYPHKFNVSIELKDFIAKYSHLQNGEHVETDKVSVGGRIMLKRAQSAKLVFYDIHNDGQKIQLMCDIRQAPDQEAFISVHNSLRRGDWIGAEGFPGKTKRGELTLFPSIVKLLSPCLHMMPREVKNPELRHRMRELDIIFNPSSFTIFDTRTKIVKYVREFLDTRNFREVETPILNVIAGGAAAKPFVTHHNQLDLDMFLRIAPELYLKRLIVAGMNRVYEIGRLFRNEGIDLTHNPEFTTCEFYAAFLDYNDLMEMTEEMVNGLVKRLFNGKEKVEIRSKADSNVMVEVDFSRPFRRIHFIPDLEKAMGVTMPADLGSEETTEFLKKACKERNIEWPNPPTTNKLLDTLAEKYLEPHCLNPTFICDHPAIMSPLAKYHRDNAQWTERFELFVNFTEWCNAYTELNDPIVQRKRFEDQAKAKAKGDEEATTIDEYFCRSLEYGLPPTAGWGMGIDRLAMMLSQAPSIQDAILFPTMKPEQAGTAPKKEEKTE</sequence>
<evidence type="ECO:0000256" key="2">
    <source>
        <dbReference type="ARBA" id="ARBA00013166"/>
    </source>
</evidence>
<dbReference type="PIRSF" id="PIRSF039101">
    <property type="entry name" value="LysRS2"/>
    <property type="match status" value="1"/>
</dbReference>
<dbReference type="InterPro" id="IPR004364">
    <property type="entry name" value="Aa-tRNA-synt_II"/>
</dbReference>
<dbReference type="InterPro" id="IPR004365">
    <property type="entry name" value="NA-bd_OB_tRNA"/>
</dbReference>
<dbReference type="PROSITE" id="PS50862">
    <property type="entry name" value="AA_TRNA_LIGASE_II"/>
    <property type="match status" value="1"/>
</dbReference>
<dbReference type="NCBIfam" id="NF001756">
    <property type="entry name" value="PRK00484.1"/>
    <property type="match status" value="1"/>
</dbReference>
<gene>
    <name evidence="13" type="ORF">BLNAU_847</name>
</gene>
<dbReference type="InterPro" id="IPR044136">
    <property type="entry name" value="Lys-tRNA-ligase_II_N"/>
</dbReference>
<dbReference type="Pfam" id="PF00152">
    <property type="entry name" value="tRNA-synt_2"/>
    <property type="match status" value="1"/>
</dbReference>
<evidence type="ECO:0000256" key="9">
    <source>
        <dbReference type="ARBA" id="ARBA00048573"/>
    </source>
</evidence>
<dbReference type="Gene3D" id="2.40.50.140">
    <property type="entry name" value="Nucleic acid-binding proteins"/>
    <property type="match status" value="1"/>
</dbReference>